<dbReference type="PANTHER" id="PTHR34846:SF11">
    <property type="entry name" value="4-CARBOXYMUCONOLACTONE DECARBOXYLASE FAMILY PROTEIN (AFU_ORTHOLOGUE AFUA_6G11590)"/>
    <property type="match status" value="1"/>
</dbReference>
<evidence type="ECO:0000259" key="1">
    <source>
        <dbReference type="Pfam" id="PF02627"/>
    </source>
</evidence>
<evidence type="ECO:0000313" key="3">
    <source>
        <dbReference type="Proteomes" id="UP000800092"/>
    </source>
</evidence>
<gene>
    <name evidence="2" type="ORF">EV356DRAFT_475695</name>
</gene>
<dbReference type="OrthoDB" id="2567457at2759"/>
<dbReference type="EMBL" id="ML991869">
    <property type="protein sequence ID" value="KAF2229269.1"/>
    <property type="molecule type" value="Genomic_DNA"/>
</dbReference>
<accession>A0A6A6GUG4</accession>
<proteinExistence type="predicted"/>
<dbReference type="Proteomes" id="UP000800092">
    <property type="component" value="Unassembled WGS sequence"/>
</dbReference>
<dbReference type="PANTHER" id="PTHR34846">
    <property type="entry name" value="4-CARBOXYMUCONOLACTONE DECARBOXYLASE FAMILY PROTEIN (AFU_ORTHOLOGUE AFUA_6G11590)"/>
    <property type="match status" value="1"/>
</dbReference>
<feature type="domain" description="Carboxymuconolactone decarboxylase-like" evidence="1">
    <location>
        <begin position="53"/>
        <end position="120"/>
    </location>
</feature>
<dbReference type="InterPro" id="IPR029032">
    <property type="entry name" value="AhpD-like"/>
</dbReference>
<organism evidence="2 3">
    <name type="scientific">Viridothelium virens</name>
    <name type="common">Speckled blister lichen</name>
    <name type="synonym">Trypethelium virens</name>
    <dbReference type="NCBI Taxonomy" id="1048519"/>
    <lineage>
        <taxon>Eukaryota</taxon>
        <taxon>Fungi</taxon>
        <taxon>Dikarya</taxon>
        <taxon>Ascomycota</taxon>
        <taxon>Pezizomycotina</taxon>
        <taxon>Dothideomycetes</taxon>
        <taxon>Dothideomycetes incertae sedis</taxon>
        <taxon>Trypetheliales</taxon>
        <taxon>Trypetheliaceae</taxon>
        <taxon>Viridothelium</taxon>
    </lineage>
</organism>
<dbReference type="AlphaFoldDB" id="A0A6A6GUG4"/>
<dbReference type="Gene3D" id="1.20.1290.10">
    <property type="entry name" value="AhpD-like"/>
    <property type="match status" value="1"/>
</dbReference>
<keyword evidence="3" id="KW-1185">Reference proteome</keyword>
<reference evidence="2" key="1">
    <citation type="journal article" date="2020" name="Stud. Mycol.">
        <title>101 Dothideomycetes genomes: a test case for predicting lifestyles and emergence of pathogens.</title>
        <authorList>
            <person name="Haridas S."/>
            <person name="Albert R."/>
            <person name="Binder M."/>
            <person name="Bloem J."/>
            <person name="Labutti K."/>
            <person name="Salamov A."/>
            <person name="Andreopoulos B."/>
            <person name="Baker S."/>
            <person name="Barry K."/>
            <person name="Bills G."/>
            <person name="Bluhm B."/>
            <person name="Cannon C."/>
            <person name="Castanera R."/>
            <person name="Culley D."/>
            <person name="Daum C."/>
            <person name="Ezra D."/>
            <person name="Gonzalez J."/>
            <person name="Henrissat B."/>
            <person name="Kuo A."/>
            <person name="Liang C."/>
            <person name="Lipzen A."/>
            <person name="Lutzoni F."/>
            <person name="Magnuson J."/>
            <person name="Mondo S."/>
            <person name="Nolan M."/>
            <person name="Ohm R."/>
            <person name="Pangilinan J."/>
            <person name="Park H.-J."/>
            <person name="Ramirez L."/>
            <person name="Alfaro M."/>
            <person name="Sun H."/>
            <person name="Tritt A."/>
            <person name="Yoshinaga Y."/>
            <person name="Zwiers L.-H."/>
            <person name="Turgeon B."/>
            <person name="Goodwin S."/>
            <person name="Spatafora J."/>
            <person name="Crous P."/>
            <person name="Grigoriev I."/>
        </authorList>
    </citation>
    <scope>NUCLEOTIDE SEQUENCE</scope>
    <source>
        <strain evidence="2">Tuck. ex Michener</strain>
    </source>
</reference>
<dbReference type="Pfam" id="PF02627">
    <property type="entry name" value="CMD"/>
    <property type="match status" value="1"/>
</dbReference>
<dbReference type="GO" id="GO:0051920">
    <property type="term" value="F:peroxiredoxin activity"/>
    <property type="evidence" value="ECO:0007669"/>
    <property type="project" value="InterPro"/>
</dbReference>
<name>A0A6A6GUG4_VIRVR</name>
<dbReference type="InterPro" id="IPR003779">
    <property type="entry name" value="CMD-like"/>
</dbReference>
<dbReference type="SUPFAM" id="SSF69118">
    <property type="entry name" value="AhpD-like"/>
    <property type="match status" value="1"/>
</dbReference>
<evidence type="ECO:0000313" key="2">
    <source>
        <dbReference type="EMBL" id="KAF2229269.1"/>
    </source>
</evidence>
<protein>
    <recommendedName>
        <fullName evidence="1">Carboxymuconolactone decarboxylase-like domain-containing protein</fullName>
    </recommendedName>
</protein>
<sequence length="202" mass="22179">MARFPVITSDESMPSRQLIEKGADTLLSRAPYLEYKDAEGNYLGPFASLIYTPDIIEAYFQCAFAVGKQERFTPRERELCVLAVLAVYDAPYPLYIHSEVAVKCGISASEVQQAVNGKTPDGLEKVEAIIYNFSLNLAQSRSPLDAATFEEARNVLGRERVAGLAQLVCAYVQVSILSNIDGGKIPARKEGVFFASKDTKSK</sequence>